<proteinExistence type="predicted"/>
<organism evidence="2">
    <name type="scientific">Schizaphis graminum</name>
    <name type="common">Green bug aphid</name>
    <dbReference type="NCBI Taxonomy" id="13262"/>
    <lineage>
        <taxon>Eukaryota</taxon>
        <taxon>Metazoa</taxon>
        <taxon>Ecdysozoa</taxon>
        <taxon>Arthropoda</taxon>
        <taxon>Hexapoda</taxon>
        <taxon>Insecta</taxon>
        <taxon>Pterygota</taxon>
        <taxon>Neoptera</taxon>
        <taxon>Paraneoptera</taxon>
        <taxon>Hemiptera</taxon>
        <taxon>Sternorrhyncha</taxon>
        <taxon>Aphidomorpha</taxon>
        <taxon>Aphidoidea</taxon>
        <taxon>Aphididae</taxon>
        <taxon>Aphidini</taxon>
        <taxon>Schizaphis</taxon>
    </lineage>
</organism>
<dbReference type="AlphaFoldDB" id="A0A2S2PCG0"/>
<feature type="transmembrane region" description="Helical" evidence="1">
    <location>
        <begin position="47"/>
        <end position="65"/>
    </location>
</feature>
<keyword evidence="1" id="KW-1133">Transmembrane helix</keyword>
<accession>A0A2S2PCG0</accession>
<evidence type="ECO:0000256" key="1">
    <source>
        <dbReference type="SAM" id="Phobius"/>
    </source>
</evidence>
<feature type="transmembrane region" description="Helical" evidence="1">
    <location>
        <begin position="6"/>
        <end position="26"/>
    </location>
</feature>
<keyword evidence="1" id="KW-0812">Transmembrane</keyword>
<evidence type="ECO:0000313" key="2">
    <source>
        <dbReference type="EMBL" id="MBY26878.1"/>
    </source>
</evidence>
<reference evidence="2" key="1">
    <citation type="submission" date="2018-04" db="EMBL/GenBank/DDBJ databases">
        <title>Transcriptome of Schizaphis graminum biotype I.</title>
        <authorList>
            <person name="Scully E.D."/>
            <person name="Geib S.M."/>
            <person name="Palmer N.A."/>
            <person name="Koch K."/>
            <person name="Bradshaw J."/>
            <person name="Heng-Moss T."/>
            <person name="Sarath G."/>
        </authorList>
    </citation>
    <scope>NUCLEOTIDE SEQUENCE</scope>
</reference>
<sequence>MCVLIIAFSAAAVYIVYIYNIGAYAGQRAKDVCVSYYYYYRTHLSHLLSCMHMYAAAIIIKIYHIDLPARGGGVSRRRVSHTAGLLQIYVPYIISVPVFHALYDRSITGMGRHSARAV</sequence>
<protein>
    <submittedName>
        <fullName evidence="2">Uncharacterized protein</fullName>
    </submittedName>
</protein>
<gene>
    <name evidence="2" type="ORF">g.2396</name>
</gene>
<keyword evidence="1" id="KW-0472">Membrane</keyword>
<feature type="transmembrane region" description="Helical" evidence="1">
    <location>
        <begin position="85"/>
        <end position="103"/>
    </location>
</feature>
<name>A0A2S2PCG0_SCHGA</name>
<dbReference type="EMBL" id="GGMR01014259">
    <property type="protein sequence ID" value="MBY26878.1"/>
    <property type="molecule type" value="Transcribed_RNA"/>
</dbReference>